<dbReference type="Proteomes" id="UP000583127">
    <property type="component" value="Unassembled WGS sequence"/>
</dbReference>
<feature type="domain" description="Filamentous haemagglutinin FhaB/tRNA nuclease CdiA-like TPS" evidence="3">
    <location>
        <begin position="85"/>
        <end position="206"/>
    </location>
</feature>
<evidence type="ECO:0000259" key="3">
    <source>
        <dbReference type="SMART" id="SM00912"/>
    </source>
</evidence>
<feature type="chain" id="PRO_5030511464" evidence="2">
    <location>
        <begin position="27"/>
        <end position="2833"/>
    </location>
</feature>
<dbReference type="SMART" id="SM00912">
    <property type="entry name" value="Haemagg_act"/>
    <property type="match status" value="1"/>
</dbReference>
<reference evidence="4 5" key="1">
    <citation type="submission" date="2020-04" db="EMBL/GenBank/DDBJ databases">
        <title>Paraburkholderia sp. G-4-1-8 isolated from soil.</title>
        <authorList>
            <person name="Dahal R.H."/>
        </authorList>
    </citation>
    <scope>NUCLEOTIDE SEQUENCE [LARGE SCALE GENOMIC DNA]</scope>
    <source>
        <strain evidence="4 5">G-4-1-8</strain>
    </source>
</reference>
<dbReference type="Gene3D" id="2.160.20.10">
    <property type="entry name" value="Single-stranded right-handed beta-helix, Pectin lyase-like"/>
    <property type="match status" value="1"/>
</dbReference>
<dbReference type="NCBIfam" id="TIGR01901">
    <property type="entry name" value="adhes_NPXG"/>
    <property type="match status" value="1"/>
</dbReference>
<evidence type="ECO:0000313" key="4">
    <source>
        <dbReference type="EMBL" id="NML34846.1"/>
    </source>
</evidence>
<dbReference type="InterPro" id="IPR025157">
    <property type="entry name" value="Hemagglutinin_rpt"/>
</dbReference>
<comment type="caution">
    <text evidence="4">The sequence shown here is derived from an EMBL/GenBank/DDBJ whole genome shotgun (WGS) entry which is preliminary data.</text>
</comment>
<feature type="compositionally biased region" description="Gly residues" evidence="1">
    <location>
        <begin position="2308"/>
        <end position="2320"/>
    </location>
</feature>
<accession>A0A7Y0FG57</accession>
<proteinExistence type="predicted"/>
<feature type="signal peptide" evidence="2">
    <location>
        <begin position="1"/>
        <end position="26"/>
    </location>
</feature>
<dbReference type="NCBIfam" id="TIGR01731">
    <property type="entry name" value="fil_hemag_20aa"/>
    <property type="match status" value="20"/>
</dbReference>
<dbReference type="SUPFAM" id="SSF51126">
    <property type="entry name" value="Pectin lyase-like"/>
    <property type="match status" value="1"/>
</dbReference>
<gene>
    <name evidence="4" type="ORF">HHL14_28970</name>
</gene>
<dbReference type="RefSeq" id="WP_169501033.1">
    <property type="nucleotide sequence ID" value="NZ_JABBFZ010000026.1"/>
</dbReference>
<dbReference type="Pfam" id="PF13018">
    <property type="entry name" value="ESPR"/>
    <property type="match status" value="1"/>
</dbReference>
<keyword evidence="2" id="KW-0732">Signal</keyword>
<sequence>MNTNMFRLVYSRCRGMLVAVAETANAAGKTDSAETAVRSSATRLSLFSMRLASFAALLAFGAASSLVDAQVVGAGAHAPNVIQTQNGLPQVNINRPSGAGVSVNTYSQFDVQKPGVILNNSPVIVQTQQAGLINGNANLAPGQSARIILNQVNSNSPSQLRGALEVAGSKAEVVIANGSGIVVDGGGFINTTRGILTTGTPMLDAAGNLKGFSVTGGNITVQGAGLNTTDVDQVDLIARAVQANAAIYANTLNVVTGANQVDHDTLAATPIAGNGAPQGVSIDVSQLGGMYANRIVLVGTENGVGVSNAGVIEAQAGDLALTTQGKLVLAGRTTASGNLTASAAGGVDNSGTTGAQQSVAVNTPGALSNSGTLTAQQNLNVAAGSIASTGTLGAGINKDSSIAQSGDLTLSASGMLSATGINAAGGNATLQGAALDLGGSRTVANGNVALSATAGDLNAAAAKIAAGAALTAHAAGTLDTSGGTFDATQLGIQAANLTNHGGTLTQTGTGATSVDVSGTLDNTNGTLQTNSANLALGPTTLINDNGTITSAGTGTLSVRSASLSNNGGTIATNGALVVNGGAVANRGGTLAAQSAATLTLASLDNSLGGYVGAQNVSITDAGGLNNAGGTLQASGVLDVAAQTVANDGGSIANGGTGTTSVSASGALTNTANGEIAGNGDVSVKGASISNAGGTMASGGTTTVQSGSTLNNAAGLIQGNGAVSVSAQGALDNTAGQIEADGATATLAVAGASVDNTNGRIANIGTGATTLSATTITNANSGGVNGAGTIGGNGDVTLTGQTLSNTQGAQVVAGHDLTLNLAQTVDNSGGTLSGANKLTLDQAGAAVVNQGGSLHANGALALNVASLDNTSGRIGNDTGSGGSVAITTGTLANQNGAIGSDQNLMLTTNQLAGDGTIVAGVDGAVTVNGDYTNGAANQIQANRDLSFTVAGNLTNQGTLAAVNALTVSAANLDNQAGADLNSASTTVNAANAITNEGRIEGDSVTTHSATLTNTATIIGDTVTLNASQSIANSGAAAVMAAASELNLYSPGDISNTGGATMFSLGDINIAADATRDANGLLANRSNSVTNDQSTIEAQGNIEVAAQTLTNTRPAPTVETVPTDVETVHQTKRDKYMACATGNADGHSSCTQSVWDYGYKSPVDTTYSTAQIVSQTSGPNATDNVLVVNVNGTQQTIWYNAITNNGDGTITVNYWDDYNPNVNYLPSTEYTTRSDAHNGYQRVEIARDTTTTTQQDQVTGPQAQQAQLLAGGNLTLANVGTLNNNYSAIAAGGSIQIGSSQQDGEIGNGSGNYGGTTVNNTGQTLYQYQTQDIVSTYAWNENITQDVGTVSQPSIVLTPVAIGGTGGTIIANNAVQISATNVNNTNVAAANSATGASGGTLGANQLMTGTQVNAPQSVASSTGNLNITLPTNGLYTYQTSPGASYLVVTDSRLTSYTSFISSDYMLKQLGLNPQSVEKRLGDGLYEEQLVRDQITQLTGRVYLQGYTNNLDEYQALMTSGVNAAQQFGFEPGIALTAAQMDALTSDIVWLVNQTVTLPDGTTQQVLAPVVYLAQTHANDLQPSGALIAANDVEIHATGSATNSGVIKGGTQTVVSATDILNRGGSIGSSDADGTTVVSATHDVVNASGMISGNRVAVLAGNDIVNTTLVDVKGISSASGDSKVSQTLLGAQGTIASTGDMVIAAGNDLSVHGANISAGGNAQITAGHDITVDTVQSATSQSVAKNDQHHWEENSTTNQTSAISASGDLSIQSGNDATFKGAKVTSGGDMAVVAGGDLTASNVTDTAKYDNVATDGSSRKEVDHTYDEQAVGTSFTAGGNATLGAVSSDASKGNVTLTGSSLTAGMTDGVDNGAGTASIAATGNVTIGEAREEHDNYQAVESKRGSFVSSTTTDTMQDTHANVAVGSLVSGDTVNIQAGKDMTVKGSTVVGTNDVNLAAAGNVNIAASQDTATKDSYYYQKKSGLMSTGSVGFSIGTATQTDTSQTTTVTNNGSLVGSINGNLNVTAGKDLHVTGSDLLAGGNITGTGANVTIDAATNTSHTEQTQETKKSGFTLALSGSVGDAINGAITEAQAVSSSRGNSRAQALHAIAAVGDSAIAVASLTGGALGGPNPSVAVQLSYGSSQSKSTFTEDQSTHSGSTVQAGGTATFVATGDGTAGSGNVTVAGSNLSANDVLLAAKNQVNLVNTTDTDTTASTNKSSSASVGVSYGTNGFGVSASMSNAHGDGNSDAAIQNNTHVTGANSVTILSGGDTNIVGSDVSGGTVTANVGGNLNIQSVQDTTVSTAHQSSSGGGFSISQGGGSASFSAQNGHADANYAGVNEQAGIHAGDGGFNLNVDGNTSLTGAVIDSTADASKNSLTTGTLTFSDVQNQSHYSAASNGLSAGAGVGTTGKAIGTGSVGGAGGVVPMISQDENGDESATTRSAVSAGAINITNQAAQTQDVASLSRDTTNTNGTVSSAPDINNLLSQQADTMQAAQAAGQVIAQGIGAYADQKQQQAQQEADAAKAANLTDVAAQYQAEADSWAEGGADRTALHVVGGALIGGLGGGSAFGAIGGAAGAGLSAAMADELESISKGVEGATGSELLGNISGNIVAGLGGALVGGTAGAATGSAVQLYNQGNDKRKSLVSQVCPAGAQCSDATLTAAIQAQGANADAALANMKEEAPYIAGALALGVMGGPNAIIAAATAGGMDYASDVSNYMLGISSDLPNIPKSYATGLIAGAFGPLAIGDSSIIGMSKVGVLATGTYNAVVNGTAAFGAAAATNGNPDLSAGVAAGTTSAGYAVQAIVPGPVGVWLNKSIQDASGIIQGIIQK</sequence>
<dbReference type="InterPro" id="IPR010069">
    <property type="entry name" value="CdiA_FHA1_rpt"/>
</dbReference>
<dbReference type="InterPro" id="IPR008638">
    <property type="entry name" value="FhaB/CdiA-like_TPS"/>
</dbReference>
<dbReference type="InterPro" id="IPR024973">
    <property type="entry name" value="ESPR"/>
</dbReference>
<feature type="region of interest" description="Disordered" evidence="1">
    <location>
        <begin position="2456"/>
        <end position="2478"/>
    </location>
</feature>
<evidence type="ECO:0000313" key="5">
    <source>
        <dbReference type="Proteomes" id="UP000583127"/>
    </source>
</evidence>
<dbReference type="Pfam" id="PF13332">
    <property type="entry name" value="Fil_haemagg_2"/>
    <property type="match status" value="4"/>
</dbReference>
<dbReference type="EMBL" id="JABBFZ010000026">
    <property type="protein sequence ID" value="NML34846.1"/>
    <property type="molecule type" value="Genomic_DNA"/>
</dbReference>
<dbReference type="InterPro" id="IPR012334">
    <property type="entry name" value="Pectin_lyas_fold"/>
</dbReference>
<dbReference type="GO" id="GO:0003824">
    <property type="term" value="F:catalytic activity"/>
    <property type="evidence" value="ECO:0007669"/>
    <property type="project" value="UniProtKB-ARBA"/>
</dbReference>
<dbReference type="Pfam" id="PF05860">
    <property type="entry name" value="TPS"/>
    <property type="match status" value="1"/>
</dbReference>
<name>A0A7Y0FG57_9BURK</name>
<protein>
    <submittedName>
        <fullName evidence="4">Filamentous hemagglutinin N-terminal domain-containing protein</fullName>
    </submittedName>
</protein>
<feature type="region of interest" description="Disordered" evidence="1">
    <location>
        <begin position="1735"/>
        <end position="1765"/>
    </location>
</feature>
<keyword evidence="5" id="KW-1185">Reference proteome</keyword>
<feature type="region of interest" description="Disordered" evidence="1">
    <location>
        <begin position="2301"/>
        <end position="2320"/>
    </location>
</feature>
<evidence type="ECO:0000256" key="2">
    <source>
        <dbReference type="SAM" id="SignalP"/>
    </source>
</evidence>
<organism evidence="4 5">
    <name type="scientific">Paraburkholderia antibiotica</name>
    <dbReference type="NCBI Taxonomy" id="2728839"/>
    <lineage>
        <taxon>Bacteria</taxon>
        <taxon>Pseudomonadati</taxon>
        <taxon>Pseudomonadota</taxon>
        <taxon>Betaproteobacteria</taxon>
        <taxon>Burkholderiales</taxon>
        <taxon>Burkholderiaceae</taxon>
        <taxon>Paraburkholderia</taxon>
    </lineage>
</organism>
<feature type="compositionally biased region" description="Polar residues" evidence="1">
    <location>
        <begin position="1751"/>
        <end position="1765"/>
    </location>
</feature>
<dbReference type="InterPro" id="IPR011050">
    <property type="entry name" value="Pectin_lyase_fold/virulence"/>
</dbReference>
<evidence type="ECO:0000256" key="1">
    <source>
        <dbReference type="SAM" id="MobiDB-lite"/>
    </source>
</evidence>